<keyword evidence="2" id="KW-0472">Membrane</keyword>
<dbReference type="AlphaFoldDB" id="A0A3E0X414"/>
<keyword evidence="4" id="KW-1185">Reference proteome</keyword>
<feature type="region of interest" description="Disordered" evidence="1">
    <location>
        <begin position="166"/>
        <end position="216"/>
    </location>
</feature>
<accession>A0A3E0X414</accession>
<evidence type="ECO:0000313" key="3">
    <source>
        <dbReference type="EMBL" id="RFA39286.1"/>
    </source>
</evidence>
<proteinExistence type="predicted"/>
<evidence type="ECO:0000256" key="1">
    <source>
        <dbReference type="SAM" id="MobiDB-lite"/>
    </source>
</evidence>
<dbReference type="RefSeq" id="WP_116300759.1">
    <property type="nucleotide sequence ID" value="NZ_NFZV01000001.1"/>
</dbReference>
<keyword evidence="2" id="KW-1133">Transmembrane helix</keyword>
<gene>
    <name evidence="3" type="ORF">CAL65_00195</name>
</gene>
<comment type="caution">
    <text evidence="3">The sequence shown here is derived from an EMBL/GenBank/DDBJ whole genome shotgun (WGS) entry which is preliminary data.</text>
</comment>
<reference evidence="4" key="1">
    <citation type="submission" date="2017-05" db="EMBL/GenBank/DDBJ databases">
        <authorList>
            <person name="Sharma S."/>
            <person name="Sidhu C."/>
            <person name="Pinnaka A.K."/>
        </authorList>
    </citation>
    <scope>NUCLEOTIDE SEQUENCE [LARGE SCALE GENOMIC DNA]</scope>
    <source>
        <strain evidence="4">AK93</strain>
    </source>
</reference>
<dbReference type="Proteomes" id="UP000256763">
    <property type="component" value="Unassembled WGS sequence"/>
</dbReference>
<keyword evidence="2" id="KW-0812">Transmembrane</keyword>
<dbReference type="EMBL" id="NFZW01000001">
    <property type="protein sequence ID" value="RFA39286.1"/>
    <property type="molecule type" value="Genomic_DNA"/>
</dbReference>
<protein>
    <submittedName>
        <fullName evidence="3">Uncharacterized protein</fullName>
    </submittedName>
</protein>
<evidence type="ECO:0000313" key="4">
    <source>
        <dbReference type="Proteomes" id="UP000256763"/>
    </source>
</evidence>
<sequence>MAVAKGLGAREGVHSMDVIKLRRELDALRQQLEDERAYWNGRLDTARQQAKQDQLRQEAEASAQRRRADEKIAELMRELESARSEAERVRRKYQEAGRHLKRLEEAGREKTRSEVDRVLAAAKSSWRMAEEELARTEEELNKSRRLLASERERNLRLTETVSQLRRELQAQRPASSPRSTRSGVQEAGTAVAKKPETSVGNRSGKDRSVGLLDSSPPSLHAAQIEGQLSDEFLLLEGDSSFGLGAVAATQASPKKEALPAAPKAAAAIAPKTTAEPKLRKSAPVRDELPVLKAPVRERPVKAQSGRFKRSLLIAVGAVVAAVALSTVALVIL</sequence>
<feature type="compositionally biased region" description="Polar residues" evidence="1">
    <location>
        <begin position="172"/>
        <end position="183"/>
    </location>
</feature>
<name>A0A3E0X414_9GAMM</name>
<feature type="transmembrane region" description="Helical" evidence="2">
    <location>
        <begin position="311"/>
        <end position="331"/>
    </location>
</feature>
<evidence type="ECO:0000256" key="2">
    <source>
        <dbReference type="SAM" id="Phobius"/>
    </source>
</evidence>
<organism evidence="3 4">
    <name type="scientific">Alkalilimnicola ehrlichii</name>
    <dbReference type="NCBI Taxonomy" id="351052"/>
    <lineage>
        <taxon>Bacteria</taxon>
        <taxon>Pseudomonadati</taxon>
        <taxon>Pseudomonadota</taxon>
        <taxon>Gammaproteobacteria</taxon>
        <taxon>Chromatiales</taxon>
        <taxon>Ectothiorhodospiraceae</taxon>
        <taxon>Alkalilimnicola</taxon>
    </lineage>
</organism>